<evidence type="ECO:0000256" key="1">
    <source>
        <dbReference type="SAM" id="Phobius"/>
    </source>
</evidence>
<evidence type="ECO:0000313" key="2">
    <source>
        <dbReference type="EMBL" id="KAJ3487766.1"/>
    </source>
</evidence>
<dbReference type="AlphaFoldDB" id="A0AAD5YKZ0"/>
<keyword evidence="3" id="KW-1185">Reference proteome</keyword>
<reference evidence="2" key="1">
    <citation type="submission" date="2022-07" db="EMBL/GenBank/DDBJ databases">
        <title>Genome Sequence of Physisporinus lineatus.</title>
        <authorList>
            <person name="Buettner E."/>
        </authorList>
    </citation>
    <scope>NUCLEOTIDE SEQUENCE</scope>
    <source>
        <strain evidence="2">VT162</strain>
    </source>
</reference>
<gene>
    <name evidence="2" type="ORF">NLI96_g3314</name>
</gene>
<comment type="caution">
    <text evidence="2">The sequence shown here is derived from an EMBL/GenBank/DDBJ whole genome shotgun (WGS) entry which is preliminary data.</text>
</comment>
<feature type="transmembrane region" description="Helical" evidence="1">
    <location>
        <begin position="34"/>
        <end position="56"/>
    </location>
</feature>
<evidence type="ECO:0000313" key="3">
    <source>
        <dbReference type="Proteomes" id="UP001212997"/>
    </source>
</evidence>
<keyword evidence="1" id="KW-0812">Transmembrane</keyword>
<dbReference type="Proteomes" id="UP001212997">
    <property type="component" value="Unassembled WGS sequence"/>
</dbReference>
<organism evidence="2 3">
    <name type="scientific">Meripilus lineatus</name>
    <dbReference type="NCBI Taxonomy" id="2056292"/>
    <lineage>
        <taxon>Eukaryota</taxon>
        <taxon>Fungi</taxon>
        <taxon>Dikarya</taxon>
        <taxon>Basidiomycota</taxon>
        <taxon>Agaricomycotina</taxon>
        <taxon>Agaricomycetes</taxon>
        <taxon>Polyporales</taxon>
        <taxon>Meripilaceae</taxon>
        <taxon>Meripilus</taxon>
    </lineage>
</organism>
<accession>A0AAD5YKZ0</accession>
<keyword evidence="1" id="KW-0472">Membrane</keyword>
<dbReference type="EMBL" id="JANAWD010000083">
    <property type="protein sequence ID" value="KAJ3487766.1"/>
    <property type="molecule type" value="Genomic_DNA"/>
</dbReference>
<protein>
    <submittedName>
        <fullName evidence="2">Uncharacterized protein</fullName>
    </submittedName>
</protein>
<sequence length="173" mass="19425">MEAKYPVSSTFWSARVEYRLTISRYSMSTIIRMMLVDGLGYFLVLTAVNIFNLVLYRTTNPESQSSAACIGYAVTWIMSQRIVIHLRDAVVGRVRSGDNSTTYELPQEPTSSDAQRKSRLVELKILREIRVTEVADIMVSRAEPGSPTESVMEANNVIAIAKHTDHGRDQVPL</sequence>
<proteinExistence type="predicted"/>
<keyword evidence="1" id="KW-1133">Transmembrane helix</keyword>
<name>A0AAD5YKZ0_9APHY</name>